<dbReference type="Pfam" id="PF01613">
    <property type="entry name" value="Flavin_Reduct"/>
    <property type="match status" value="1"/>
</dbReference>
<organism evidence="3 4">
    <name type="scientific">Kaistia dalseonensis</name>
    <dbReference type="NCBI Taxonomy" id="410840"/>
    <lineage>
        <taxon>Bacteria</taxon>
        <taxon>Pseudomonadati</taxon>
        <taxon>Pseudomonadota</taxon>
        <taxon>Alphaproteobacteria</taxon>
        <taxon>Hyphomicrobiales</taxon>
        <taxon>Kaistiaceae</taxon>
        <taxon>Kaistia</taxon>
    </lineage>
</organism>
<evidence type="ECO:0000259" key="2">
    <source>
        <dbReference type="SMART" id="SM00903"/>
    </source>
</evidence>
<keyword evidence="4" id="KW-1185">Reference proteome</keyword>
<feature type="domain" description="Flavin reductase like" evidence="2">
    <location>
        <begin position="17"/>
        <end position="159"/>
    </location>
</feature>
<name>A0ABU0H5B1_9HYPH</name>
<gene>
    <name evidence="3" type="ORF">QO014_001330</name>
</gene>
<dbReference type="InterPro" id="IPR012349">
    <property type="entry name" value="Split_barrel_FMN-bd"/>
</dbReference>
<keyword evidence="1" id="KW-0560">Oxidoreductase</keyword>
<dbReference type="Gene3D" id="2.30.110.10">
    <property type="entry name" value="Electron Transport, Fmn-binding Protein, Chain A"/>
    <property type="match status" value="1"/>
</dbReference>
<dbReference type="EMBL" id="JAUSVO010000002">
    <property type="protein sequence ID" value="MDQ0436945.1"/>
    <property type="molecule type" value="Genomic_DNA"/>
</dbReference>
<evidence type="ECO:0000313" key="4">
    <source>
        <dbReference type="Proteomes" id="UP001241603"/>
    </source>
</evidence>
<sequence length="163" mass="17503">MSVIAEMIDPLEFRRACGRFATGVAIVTARLGEEKVGMTINSFSSVSLDPPLVLWSLRNKARSRAVFEAAGAFAVSILSAEQAFVARHFASGVAGIFDGTEIAYTERGLPLISGALAHLECETRHIHEGGDHRIMIGEVTGLNIMDGDPLLFFNGRFAGLPDL</sequence>
<accession>A0ABU0H5B1</accession>
<proteinExistence type="predicted"/>
<comment type="caution">
    <text evidence="3">The sequence shown here is derived from an EMBL/GenBank/DDBJ whole genome shotgun (WGS) entry which is preliminary data.</text>
</comment>
<dbReference type="PANTHER" id="PTHR30466:SF1">
    <property type="entry name" value="FMN REDUCTASE (NADH) RUTF"/>
    <property type="match status" value="1"/>
</dbReference>
<dbReference type="SUPFAM" id="SSF50475">
    <property type="entry name" value="FMN-binding split barrel"/>
    <property type="match status" value="1"/>
</dbReference>
<evidence type="ECO:0000313" key="3">
    <source>
        <dbReference type="EMBL" id="MDQ0436945.1"/>
    </source>
</evidence>
<dbReference type="Proteomes" id="UP001241603">
    <property type="component" value="Unassembled WGS sequence"/>
</dbReference>
<dbReference type="RefSeq" id="WP_266347884.1">
    <property type="nucleotide sequence ID" value="NZ_JAPKNG010000002.1"/>
</dbReference>
<dbReference type="InterPro" id="IPR002563">
    <property type="entry name" value="Flavin_Rdtase-like_dom"/>
</dbReference>
<protein>
    <submittedName>
        <fullName evidence="3">Flavin reductase (DIM6/NTAB) family NADH-FMN oxidoreductase RutF</fullName>
    </submittedName>
</protein>
<dbReference type="PANTHER" id="PTHR30466">
    <property type="entry name" value="FLAVIN REDUCTASE"/>
    <property type="match status" value="1"/>
</dbReference>
<reference evidence="3 4" key="1">
    <citation type="submission" date="2023-07" db="EMBL/GenBank/DDBJ databases">
        <title>Genomic Encyclopedia of Type Strains, Phase IV (KMG-IV): sequencing the most valuable type-strain genomes for metagenomic binning, comparative biology and taxonomic classification.</title>
        <authorList>
            <person name="Goeker M."/>
        </authorList>
    </citation>
    <scope>NUCLEOTIDE SEQUENCE [LARGE SCALE GENOMIC DNA]</scope>
    <source>
        <strain evidence="3 4">B6-8</strain>
    </source>
</reference>
<dbReference type="SMART" id="SM00903">
    <property type="entry name" value="Flavin_Reduct"/>
    <property type="match status" value="1"/>
</dbReference>
<evidence type="ECO:0000256" key="1">
    <source>
        <dbReference type="ARBA" id="ARBA00023002"/>
    </source>
</evidence>
<dbReference type="InterPro" id="IPR050268">
    <property type="entry name" value="NADH-dep_flavin_reductase"/>
</dbReference>